<keyword evidence="2" id="KW-0732">Signal</keyword>
<name>A0A4R2GMP8_9BACT</name>
<dbReference type="SUPFAM" id="SSF55545">
    <property type="entry name" value="beta-N-acetylhexosaminidase-like domain"/>
    <property type="match status" value="1"/>
</dbReference>
<sequence length="986" mass="113804">MKKKCLVIRSLLSLFFLAVAGELVSNNNQLLASDASVGSHSSSIISFTSVDGYFPLAVSGKPVPLYTHSDDYQGVIRALKDLQSDFELVTRNKPKLSTKSVPKSKRIVIAGTLGNNQVIDKLAEEGKINAEELDGKWEKFIIQVVDNPVKGVDQALVIAGSDKRGTIFGIYEISRQIGVSPWYWWADVPVAHQPNLYVSPERFTLGEPKVQYRGIFLNNDEPALGNWVRHSFGGFNHQFYEKVFELILRLRGNYLWPAMWGKAFHDDCPHNAPLADMYGVVIGYTHHEPMMRAHIEWERYGEGDWDYQTNEEGLRKFWIEGIERMKDYESTVTLAMRGDGDEPLSEEANIELIERVVNDQREIIQNHAKNPDDVIQIWALYKEVMDYYNRGMEVPDDVLILLTNDNWGNIRYLPDPEAAAKRSGGWGMYYHFDYVGGPRSYKWINTIQISRIWEQMNITYRHNIDKLWLVNVGDLKPMEFPISFFLDFAWNPDAIPADVMGQYPKWWAQQQFGKEFAEEIAHLLNEYTRINSRRKPELLNEDTYSIIHFREGQRVVEEYNNLLKKAERINGKISEEYRDAFFQLVLYPVKASANLNEMYVSVAKNRLYARQLRSSTTEMADKVRYHFDMDAKLNDKYHSIADGKWMHMMSQTRIGYTYWNQPPWDVMPNVTVATPHDPADMRVAIEGSGYAWPQAGRNRQEAVLPKFDKFNQQSFYIDVFNRGRFSFEYSTDTDVPWLLIDKPAGTVEKQERLLVSVDWNQVPDGTHRQPIRISGPDNRIITVYAEVFNPSYPARENVQGFVEANGYVSIEAPNFTRKVDSENAWWKYVPDLGRTYASMVSFPVLADIQTPGDQDAPRLEYDMHLFSEGEVTVHVYLAPTKNFKHERTGLKYGISFNDEEPQIENIHTEILNWGDYSYGAPEYGVWASWVSNNINVRRTTHTIDKPGKHTLKIWMKNPNVVIQKIVVQTGDMGETYLGPPQSFFNK</sequence>
<evidence type="ECO:0000313" key="4">
    <source>
        <dbReference type="EMBL" id="TCO10545.1"/>
    </source>
</evidence>
<dbReference type="Gene3D" id="3.20.20.520">
    <property type="entry name" value="Glycosyl hydrolase family 115"/>
    <property type="match status" value="1"/>
</dbReference>
<dbReference type="RefSeq" id="WP_132431126.1">
    <property type="nucleotide sequence ID" value="NZ_SLWK01000001.1"/>
</dbReference>
<feature type="chain" id="PRO_5020602073" evidence="2">
    <location>
        <begin position="21"/>
        <end position="986"/>
    </location>
</feature>
<dbReference type="EMBL" id="SLWK01000001">
    <property type="protein sequence ID" value="TCO10545.1"/>
    <property type="molecule type" value="Genomic_DNA"/>
</dbReference>
<dbReference type="InterPro" id="IPR041437">
    <property type="entry name" value="GH115_C"/>
</dbReference>
<dbReference type="Proteomes" id="UP000295221">
    <property type="component" value="Unassembled WGS sequence"/>
</dbReference>
<protein>
    <submittedName>
        <fullName evidence="4">Glycosyl hydrolase family 115 (Putative glucuronidase)</fullName>
    </submittedName>
</protein>
<feature type="domain" description="Gylcosyl hydrolase 115 C-terminal" evidence="3">
    <location>
        <begin position="800"/>
        <end position="981"/>
    </location>
</feature>
<dbReference type="GO" id="GO:0005975">
    <property type="term" value="P:carbohydrate metabolic process"/>
    <property type="evidence" value="ECO:0007669"/>
    <property type="project" value="UniProtKB-ARBA"/>
</dbReference>
<dbReference type="Gene3D" id="1.20.58.2150">
    <property type="match status" value="1"/>
</dbReference>
<feature type="signal peptide" evidence="2">
    <location>
        <begin position="1"/>
        <end position="20"/>
    </location>
</feature>
<dbReference type="Gene3D" id="3.30.379.10">
    <property type="entry name" value="Chitobiase/beta-hexosaminidase domain 2-like"/>
    <property type="match status" value="1"/>
</dbReference>
<evidence type="ECO:0000313" key="5">
    <source>
        <dbReference type="Proteomes" id="UP000295221"/>
    </source>
</evidence>
<dbReference type="PANTHER" id="PTHR37842">
    <property type="match status" value="1"/>
</dbReference>
<gene>
    <name evidence="4" type="ORF">EV194_101175</name>
</gene>
<dbReference type="PANTHER" id="PTHR37842:SF2">
    <property type="entry name" value="GYLCOSYL HYDROLASE 115 C-TERMINAL DOMAIN-CONTAINING PROTEIN"/>
    <property type="match status" value="1"/>
</dbReference>
<keyword evidence="1 4" id="KW-0378">Hydrolase</keyword>
<dbReference type="Pfam" id="PF17829">
    <property type="entry name" value="GH115_C"/>
    <property type="match status" value="1"/>
</dbReference>
<evidence type="ECO:0000256" key="2">
    <source>
        <dbReference type="SAM" id="SignalP"/>
    </source>
</evidence>
<dbReference type="AlphaFoldDB" id="A0A4R2GMP8"/>
<reference evidence="4 5" key="1">
    <citation type="submission" date="2019-03" db="EMBL/GenBank/DDBJ databases">
        <title>Genomic Encyclopedia of Type Strains, Phase IV (KMG-IV): sequencing the most valuable type-strain genomes for metagenomic binning, comparative biology and taxonomic classification.</title>
        <authorList>
            <person name="Goeker M."/>
        </authorList>
    </citation>
    <scope>NUCLEOTIDE SEQUENCE [LARGE SCALE GENOMIC DNA]</scope>
    <source>
        <strain evidence="4 5">DSM 24179</strain>
    </source>
</reference>
<evidence type="ECO:0000256" key="1">
    <source>
        <dbReference type="ARBA" id="ARBA00022801"/>
    </source>
</evidence>
<dbReference type="Pfam" id="PF15979">
    <property type="entry name" value="Glyco_hydro_115"/>
    <property type="match status" value="1"/>
</dbReference>
<dbReference type="InterPro" id="IPR031924">
    <property type="entry name" value="GH115"/>
</dbReference>
<organism evidence="4 5">
    <name type="scientific">Natronoflexus pectinivorans</name>
    <dbReference type="NCBI Taxonomy" id="682526"/>
    <lineage>
        <taxon>Bacteria</taxon>
        <taxon>Pseudomonadati</taxon>
        <taxon>Bacteroidota</taxon>
        <taxon>Bacteroidia</taxon>
        <taxon>Marinilabiliales</taxon>
        <taxon>Marinilabiliaceae</taxon>
        <taxon>Natronoflexus</taxon>
    </lineage>
</organism>
<evidence type="ECO:0000259" key="3">
    <source>
        <dbReference type="Pfam" id="PF17829"/>
    </source>
</evidence>
<dbReference type="Gene3D" id="2.60.120.1620">
    <property type="match status" value="1"/>
</dbReference>
<proteinExistence type="predicted"/>
<dbReference type="GO" id="GO:0016787">
    <property type="term" value="F:hydrolase activity"/>
    <property type="evidence" value="ECO:0007669"/>
    <property type="project" value="UniProtKB-KW"/>
</dbReference>
<comment type="caution">
    <text evidence="4">The sequence shown here is derived from an EMBL/GenBank/DDBJ whole genome shotgun (WGS) entry which is preliminary data.</text>
</comment>
<keyword evidence="5" id="KW-1185">Reference proteome</keyword>
<dbReference type="OrthoDB" id="8727830at2"/>
<dbReference type="InterPro" id="IPR042301">
    <property type="entry name" value="GH115_sf"/>
</dbReference>
<accession>A0A4R2GMP8</accession>
<dbReference type="InterPro" id="IPR029018">
    <property type="entry name" value="Hex-like_dom2"/>
</dbReference>